<dbReference type="GO" id="GO:0005576">
    <property type="term" value="C:extracellular region"/>
    <property type="evidence" value="ECO:0007669"/>
    <property type="project" value="UniProtKB-SubCell"/>
</dbReference>
<dbReference type="Pfam" id="PF16403">
    <property type="entry name" value="Bact_surface_Ig-like"/>
    <property type="match status" value="1"/>
</dbReference>
<dbReference type="InterPro" id="IPR051465">
    <property type="entry name" value="Cell_Envelope_Struct_Comp"/>
</dbReference>
<dbReference type="Pfam" id="PF12733">
    <property type="entry name" value="Cadherin-like"/>
    <property type="match status" value="1"/>
</dbReference>
<comment type="caution">
    <text evidence="5">The sequence shown here is derived from an EMBL/GenBank/DDBJ whole genome shotgun (WGS) entry which is preliminary data.</text>
</comment>
<dbReference type="InterPro" id="IPR032179">
    <property type="entry name" value="Cry22Aa_Ig-like"/>
</dbReference>
<dbReference type="NCBIfam" id="NF033679">
    <property type="entry name" value="DNRLRE_dom"/>
    <property type="match status" value="1"/>
</dbReference>
<dbReference type="InterPro" id="IPR025883">
    <property type="entry name" value="Cadherin-like_domain"/>
</dbReference>
<dbReference type="Proteomes" id="UP001141950">
    <property type="component" value="Unassembled WGS sequence"/>
</dbReference>
<dbReference type="Gene3D" id="2.60.40.2810">
    <property type="match status" value="1"/>
</dbReference>
<evidence type="ECO:0000259" key="4">
    <source>
        <dbReference type="PROSITE" id="PS51272"/>
    </source>
</evidence>
<name>A0A9X2MWH8_9BACL</name>
<dbReference type="InterPro" id="IPR001119">
    <property type="entry name" value="SLH_dom"/>
</dbReference>
<evidence type="ECO:0000256" key="1">
    <source>
        <dbReference type="ARBA" id="ARBA00004613"/>
    </source>
</evidence>
<keyword evidence="6" id="KW-1185">Reference proteome</keyword>
<dbReference type="Pfam" id="PF24517">
    <property type="entry name" value="CBM96"/>
    <property type="match status" value="1"/>
</dbReference>
<proteinExistence type="predicted"/>
<dbReference type="InterPro" id="IPR055372">
    <property type="entry name" value="CBM96"/>
</dbReference>
<gene>
    <name evidence="5" type="ORF">NQZ67_25095</name>
</gene>
<accession>A0A9X2MWH8</accession>
<feature type="domain" description="SLH" evidence="4">
    <location>
        <begin position="1331"/>
        <end position="1394"/>
    </location>
</feature>
<evidence type="ECO:0000256" key="2">
    <source>
        <dbReference type="ARBA" id="ARBA00022525"/>
    </source>
</evidence>
<feature type="domain" description="SLH" evidence="4">
    <location>
        <begin position="1398"/>
        <end position="1452"/>
    </location>
</feature>
<dbReference type="Pfam" id="PF17892">
    <property type="entry name" value="Cadherin_5"/>
    <property type="match status" value="3"/>
</dbReference>
<dbReference type="Gene3D" id="2.60.40.10">
    <property type="entry name" value="Immunoglobulins"/>
    <property type="match status" value="1"/>
</dbReference>
<reference evidence="5" key="1">
    <citation type="submission" date="2022-08" db="EMBL/GenBank/DDBJ databases">
        <title>The genomic sequence of strain Paenibacillus sp. SCIV0701.</title>
        <authorList>
            <person name="Zhao H."/>
        </authorList>
    </citation>
    <scope>NUCLEOTIDE SEQUENCE</scope>
    <source>
        <strain evidence="5">SCIV0701</strain>
    </source>
</reference>
<comment type="subcellular location">
    <subcellularLocation>
        <location evidence="1">Secreted</location>
    </subcellularLocation>
</comment>
<dbReference type="EMBL" id="JANIPJ010000023">
    <property type="protein sequence ID" value="MCR2807168.1"/>
    <property type="molecule type" value="Genomic_DNA"/>
</dbReference>
<sequence>MKKLPVLIAVTTLTSMLLSSPQQMPILDYAHAAGPAIIYPSQDGFWDEQGSQMDMEENWLGPSAMGYGIQRSAVQFQLPGTGTVTSAKLRLYITNISDNTMDSSRTPEISVYGSETDDWGVAFPAHGSQPISTNGAISSSSWVEFDVTDFVKLQMDPNKNNLVTFALMSNEADEIEILYAADNYADSIFHPQLVLEMGSEPAGIPSVTAASTAEDTGTTNGLVITPNGADTVPVTNYKISGITGGRLYKNDGVTEIADNSFITKAEGEAGLKFVPHANANSETDGPFTFKVQAAQDAAGTGLSAEAAAAIQVSEVNDAPTANVDVLTAIAENSGDRIIPFAALTANDNAGPANEGQQSLIIASVSNPAGGTVRIEGTNVIFTPGLDYRGAAGFDYTLQDNGVTAGTADPSTSGTSVSFQIEGTAGAPTVTDAETAEDTQTSNGLVIERHSEDGAEVTHYKITGITGGTLYQNDGTTRINEGSFITVSEGLSGLKFTPDPNANGTVGFGFLVQASKDALGSGLGAAAQASIMVSEVNDYPTAADDTLSAIQEDSGERIIPFEALLGNDSPGPANESGQSLTVTSVKEPVGGAVRIEGTDAIFTPNSNFSGQASFKYTIADNGTTNGSADPLDYDGMVEFDVGPVADQPSVSGASTAEDTQTTSGLVISKNATDGMEVTHYKITGITGGTLYKNDGTTRIDNGDFITSSEGGAGLKFTPDPNANTPALDDFGFDVQAALSATGEGLSLTARALITVSEVNDAPVANVDTLADVEAGSDKVTIPYADLIANDSTGALNEQQQSLTVISVDSPIGGTVQLVNGQVEFVPDDNYIGAAGFTYTVIDDGTTNGNADAKSSSADVQFDIVDSTPPSITLNGEQTIYLLVGEVYVEPGRSAYDELDKDLTDDIVVTGSVNTAVLGTYQLKYNVSDSSNNAAPEVTRTVRVVSADLAALSTGEGEPSPTFTSGQRSYTMAVENGVGQLNITAAKLDPTASVTINGRISPTGRETVNLNSGVNTITIVVTADGGSTQTYTITATRQAAASSGNTPQTSVRQAQVVTGDANQNVVKVDIARSVNGQGKSVDSVAMSGTKADEVIATAEAGNQKLARIIIDDLPGDPADEVSVKVSSDALSKLKEADLNLVIEASGARITLSAETLDRIGEAGEDLFFHIVPVRQAADQQGVTQGVMHASELQQYAKGKAVQVVGQPMMIETNYTNRKTNVMFPLTGIRIPTDTEERSAFLSELAIFVQHHDGTKDVEKGHLVFDAEGHPIGYEIEIETFSTFSFITVEGDGTYMHYMKGNPDGTFRPDAEMTRAELAATMWRLVSLDSAAVDTVPFPDVSASHWASEAIRELSEAGIFLGDNKGKFLPSEFVTRAEMAALIARVKGLETTNLAISQELTGHWAATAVAAVQDAGLMVGFQDGTFRPEETLTRAEAVTVLNRLFQRPLLSDMEQTWPDVSAEHWAYADIESATYDLRKNADDTVEKISKNESNDIK</sequence>
<dbReference type="Gene3D" id="2.60.40.3440">
    <property type="match status" value="2"/>
</dbReference>
<dbReference type="PROSITE" id="PS51272">
    <property type="entry name" value="SLH"/>
    <property type="match status" value="2"/>
</dbReference>
<dbReference type="PANTHER" id="PTHR43308">
    <property type="entry name" value="OUTER MEMBRANE PROTEIN ALPHA-RELATED"/>
    <property type="match status" value="1"/>
</dbReference>
<evidence type="ECO:0000313" key="6">
    <source>
        <dbReference type="Proteomes" id="UP001141950"/>
    </source>
</evidence>
<dbReference type="InterPro" id="IPR041690">
    <property type="entry name" value="Cadherin_5"/>
</dbReference>
<dbReference type="NCBIfam" id="NF012211">
    <property type="entry name" value="tand_rpt_95"/>
    <property type="match status" value="1"/>
</dbReference>
<dbReference type="PANTHER" id="PTHR43308:SF5">
    <property type="entry name" value="S-LAYER PROTEIN _ PEPTIDOGLYCAN ENDO-BETA-N-ACETYLGLUCOSAMINIDASE"/>
    <property type="match status" value="1"/>
</dbReference>
<organism evidence="5 6">
    <name type="scientific">Paenibacillus soyae</name>
    <dbReference type="NCBI Taxonomy" id="2969249"/>
    <lineage>
        <taxon>Bacteria</taxon>
        <taxon>Bacillati</taxon>
        <taxon>Bacillota</taxon>
        <taxon>Bacilli</taxon>
        <taxon>Bacillales</taxon>
        <taxon>Paenibacillaceae</taxon>
        <taxon>Paenibacillus</taxon>
    </lineage>
</organism>
<dbReference type="RefSeq" id="WP_257451372.1">
    <property type="nucleotide sequence ID" value="NZ_JANIPJ010000023.1"/>
</dbReference>
<dbReference type="InterPro" id="IPR013783">
    <property type="entry name" value="Ig-like_fold"/>
</dbReference>
<dbReference type="Pfam" id="PF00395">
    <property type="entry name" value="SLH"/>
    <property type="match status" value="3"/>
</dbReference>
<keyword evidence="2" id="KW-0964">Secreted</keyword>
<evidence type="ECO:0000313" key="5">
    <source>
        <dbReference type="EMBL" id="MCR2807168.1"/>
    </source>
</evidence>
<evidence type="ECO:0000256" key="3">
    <source>
        <dbReference type="ARBA" id="ARBA00022729"/>
    </source>
</evidence>
<keyword evidence="3" id="KW-0732">Signal</keyword>
<protein>
    <submittedName>
        <fullName evidence="5">Ig-like domain-containing protein</fullName>
    </submittedName>
</protein>